<dbReference type="PATRIC" id="fig|29422.6.peg.236"/>
<reference evidence="1 2" key="1">
    <citation type="submission" date="2015-11" db="EMBL/GenBank/DDBJ databases">
        <title>Genomic analysis of 38 Legionella species identifies large and diverse effector repertoires.</title>
        <authorList>
            <person name="Burstein D."/>
            <person name="Amaro F."/>
            <person name="Zusman T."/>
            <person name="Lifshitz Z."/>
            <person name="Cohen O."/>
            <person name="Gilbert J.A."/>
            <person name="Pupko T."/>
            <person name="Shuman H.A."/>
            <person name="Segal G."/>
        </authorList>
    </citation>
    <scope>NUCLEOTIDE SEQUENCE [LARGE SCALE GENOMIC DNA]</scope>
    <source>
        <strain evidence="1 2">ATCC 43878</strain>
    </source>
</reference>
<dbReference type="STRING" id="29422.Lbru_0228"/>
<proteinExistence type="predicted"/>
<keyword evidence="2" id="KW-1185">Reference proteome</keyword>
<accession>A0A0W0SUD5</accession>
<organism evidence="1 2">
    <name type="scientific">Legionella brunensis</name>
    <dbReference type="NCBI Taxonomy" id="29422"/>
    <lineage>
        <taxon>Bacteria</taxon>
        <taxon>Pseudomonadati</taxon>
        <taxon>Pseudomonadota</taxon>
        <taxon>Gammaproteobacteria</taxon>
        <taxon>Legionellales</taxon>
        <taxon>Legionellaceae</taxon>
        <taxon>Legionella</taxon>
    </lineage>
</organism>
<name>A0A0W0SUD5_9GAMM</name>
<comment type="caution">
    <text evidence="1">The sequence shown here is derived from an EMBL/GenBank/DDBJ whole genome shotgun (WGS) entry which is preliminary data.</text>
</comment>
<dbReference type="EMBL" id="LNXV01000003">
    <property type="protein sequence ID" value="KTC86999.1"/>
    <property type="molecule type" value="Genomic_DNA"/>
</dbReference>
<gene>
    <name evidence="1" type="ORF">Lbru_0228</name>
</gene>
<evidence type="ECO:0000313" key="1">
    <source>
        <dbReference type="EMBL" id="KTC86999.1"/>
    </source>
</evidence>
<dbReference type="AlphaFoldDB" id="A0A0W0SUD5"/>
<sequence length="53" mass="5940">MKGLSLNNTKYFMAVEVFGKSVFLADSRSKKGKLVIVTAKKCYLKSPAAFIYF</sequence>
<protein>
    <submittedName>
        <fullName evidence="1">Uncharacterized protein</fullName>
    </submittedName>
</protein>
<dbReference type="Proteomes" id="UP000054742">
    <property type="component" value="Unassembled WGS sequence"/>
</dbReference>
<evidence type="ECO:0000313" key="2">
    <source>
        <dbReference type="Proteomes" id="UP000054742"/>
    </source>
</evidence>